<dbReference type="Proteomes" id="UP000887229">
    <property type="component" value="Unassembled WGS sequence"/>
</dbReference>
<dbReference type="InterPro" id="IPR053029">
    <property type="entry name" value="RNA_pol_I-specific_init_factor"/>
</dbReference>
<dbReference type="PANTHER" id="PTHR28244:SF1">
    <property type="entry name" value="RNA POLYMERASE I-SPECIFIC TRANSCRIPTION INITIATION FACTOR RRN11"/>
    <property type="match status" value="1"/>
</dbReference>
<feature type="region of interest" description="Disordered" evidence="1">
    <location>
        <begin position="1"/>
        <end position="38"/>
    </location>
</feature>
<evidence type="ECO:0000313" key="3">
    <source>
        <dbReference type="Proteomes" id="UP000887229"/>
    </source>
</evidence>
<feature type="compositionally biased region" description="Polar residues" evidence="1">
    <location>
        <begin position="20"/>
        <end position="31"/>
    </location>
</feature>
<dbReference type="PANTHER" id="PTHR28244">
    <property type="entry name" value="RNA POLYMERASE I-SPECIFIC TRANSCRIPTION INITIATION FACTOR RRN11"/>
    <property type="match status" value="1"/>
</dbReference>
<dbReference type="GO" id="GO:0070860">
    <property type="term" value="C:RNA polymerase I core factor complex"/>
    <property type="evidence" value="ECO:0007669"/>
    <property type="project" value="TreeGrafter"/>
</dbReference>
<dbReference type="GO" id="GO:0001181">
    <property type="term" value="F:RNA polymerase I general transcription initiation factor activity"/>
    <property type="evidence" value="ECO:0007669"/>
    <property type="project" value="InterPro"/>
</dbReference>
<dbReference type="EMBL" id="MU251245">
    <property type="protein sequence ID" value="KAG9257545.1"/>
    <property type="molecule type" value="Genomic_DNA"/>
</dbReference>
<organism evidence="2 3">
    <name type="scientific">Emericellopsis atlantica</name>
    <dbReference type="NCBI Taxonomy" id="2614577"/>
    <lineage>
        <taxon>Eukaryota</taxon>
        <taxon>Fungi</taxon>
        <taxon>Dikarya</taxon>
        <taxon>Ascomycota</taxon>
        <taxon>Pezizomycotina</taxon>
        <taxon>Sordariomycetes</taxon>
        <taxon>Hypocreomycetidae</taxon>
        <taxon>Hypocreales</taxon>
        <taxon>Bionectriaceae</taxon>
        <taxon>Emericellopsis</taxon>
    </lineage>
</organism>
<dbReference type="Pfam" id="PF04090">
    <property type="entry name" value="Rrn11"/>
    <property type="match status" value="1"/>
</dbReference>
<keyword evidence="3" id="KW-1185">Reference proteome</keyword>
<dbReference type="OrthoDB" id="2159786at2759"/>
<dbReference type="AlphaFoldDB" id="A0A9P7ZSQ2"/>
<sequence length="392" mass="44458">MASRSQHSPAKRKRTPTAVAHQSSAPSSQLPSDAINPYSRSPAEIVQFSLAGLKDTDQDPSLNIPNFPHRSQISQRIARSSRAAESNIEDGPLGKPRTIGQREKQVHLLIQSIHHFLDQGNVERASRAYGIVLQLQPHGTPIDVRHNDLWAIGAEILMREGETPVQVETEDEGTVQRPRRQRRWGSARNMPKVKAYFESLIQQYPWMRIRPQAICAVDFYAAMLSCEIYNVHAEHVLGLEALYDHLAQWEEDMKLEGEAIDDLESAREERHLEMKDDLRIKTLRAVEDIQHRLRELTKDEPYKRRGIFFQLYATASLYISDLVEPVLPTAQANLVEERRAAEKEEAQKAMDVYTTLESNADPHIMAAMGLDRISHGSPLVPMYSSLPIREAG</sequence>
<protein>
    <submittedName>
        <fullName evidence="2">Uncharacterized protein</fullName>
    </submittedName>
</protein>
<proteinExistence type="predicted"/>
<feature type="compositionally biased region" description="Low complexity" evidence="1">
    <location>
        <begin position="70"/>
        <end position="84"/>
    </location>
</feature>
<dbReference type="InterPro" id="IPR007224">
    <property type="entry name" value="TIF_Rrn11"/>
</dbReference>
<dbReference type="GO" id="GO:0001164">
    <property type="term" value="F:RNA polymerase I core promoter sequence-specific DNA binding"/>
    <property type="evidence" value="ECO:0007669"/>
    <property type="project" value="InterPro"/>
</dbReference>
<reference evidence="2" key="1">
    <citation type="journal article" date="2021" name="IMA Fungus">
        <title>Genomic characterization of three marine fungi, including Emericellopsis atlantica sp. nov. with signatures of a generalist lifestyle and marine biomass degradation.</title>
        <authorList>
            <person name="Hagestad O.C."/>
            <person name="Hou L."/>
            <person name="Andersen J.H."/>
            <person name="Hansen E.H."/>
            <person name="Altermark B."/>
            <person name="Li C."/>
            <person name="Kuhnert E."/>
            <person name="Cox R.J."/>
            <person name="Crous P.W."/>
            <person name="Spatafora J.W."/>
            <person name="Lail K."/>
            <person name="Amirebrahimi M."/>
            <person name="Lipzen A."/>
            <person name="Pangilinan J."/>
            <person name="Andreopoulos W."/>
            <person name="Hayes R.D."/>
            <person name="Ng V."/>
            <person name="Grigoriev I.V."/>
            <person name="Jackson S.A."/>
            <person name="Sutton T.D.S."/>
            <person name="Dobson A.D.W."/>
            <person name="Rama T."/>
        </authorList>
    </citation>
    <scope>NUCLEOTIDE SEQUENCE</scope>
    <source>
        <strain evidence="2">TS7</strain>
    </source>
</reference>
<dbReference type="RefSeq" id="XP_046121469.1">
    <property type="nucleotide sequence ID" value="XM_046259499.1"/>
</dbReference>
<dbReference type="GeneID" id="70290402"/>
<evidence type="ECO:0000256" key="1">
    <source>
        <dbReference type="SAM" id="MobiDB-lite"/>
    </source>
</evidence>
<name>A0A9P7ZSQ2_9HYPO</name>
<evidence type="ECO:0000313" key="2">
    <source>
        <dbReference type="EMBL" id="KAG9257545.1"/>
    </source>
</evidence>
<comment type="caution">
    <text evidence="2">The sequence shown here is derived from an EMBL/GenBank/DDBJ whole genome shotgun (WGS) entry which is preliminary data.</text>
</comment>
<feature type="region of interest" description="Disordered" evidence="1">
    <location>
        <begin position="57"/>
        <end position="98"/>
    </location>
</feature>
<gene>
    <name evidence="2" type="ORF">F5Z01DRAFT_395279</name>
</gene>
<accession>A0A9P7ZSQ2</accession>
<dbReference type="GO" id="GO:0042790">
    <property type="term" value="P:nucleolar large rRNA transcription by RNA polymerase I"/>
    <property type="evidence" value="ECO:0007669"/>
    <property type="project" value="TreeGrafter"/>
</dbReference>
<dbReference type="GO" id="GO:0017025">
    <property type="term" value="F:TBP-class protein binding"/>
    <property type="evidence" value="ECO:0007669"/>
    <property type="project" value="TreeGrafter"/>
</dbReference>